<feature type="chain" id="PRO_5037864762" evidence="1">
    <location>
        <begin position="28"/>
        <end position="274"/>
    </location>
</feature>
<accession>A0A941BLH2</accession>
<dbReference type="AlphaFoldDB" id="A0A941BLH2"/>
<proteinExistence type="predicted"/>
<feature type="signal peptide" evidence="1">
    <location>
        <begin position="1"/>
        <end position="27"/>
    </location>
</feature>
<protein>
    <submittedName>
        <fullName evidence="2">Uncharacterized protein</fullName>
    </submittedName>
</protein>
<dbReference type="Proteomes" id="UP000678374">
    <property type="component" value="Unassembled WGS sequence"/>
</dbReference>
<name>A0A941BLH2_9BURK</name>
<evidence type="ECO:0000313" key="2">
    <source>
        <dbReference type="EMBL" id="MBQ0959684.1"/>
    </source>
</evidence>
<organism evidence="2 3">
    <name type="scientific">Ideonella aquatica</name>
    <dbReference type="NCBI Taxonomy" id="2824119"/>
    <lineage>
        <taxon>Bacteria</taxon>
        <taxon>Pseudomonadati</taxon>
        <taxon>Pseudomonadota</taxon>
        <taxon>Betaproteobacteria</taxon>
        <taxon>Burkholderiales</taxon>
        <taxon>Sphaerotilaceae</taxon>
        <taxon>Ideonella</taxon>
    </lineage>
</organism>
<evidence type="ECO:0000256" key="1">
    <source>
        <dbReference type="SAM" id="SignalP"/>
    </source>
</evidence>
<reference evidence="2" key="1">
    <citation type="submission" date="2021-04" db="EMBL/GenBank/DDBJ databases">
        <title>The genome sequence of Ideonella sp. 4Y11.</title>
        <authorList>
            <person name="Liu Y."/>
        </authorList>
    </citation>
    <scope>NUCLEOTIDE SEQUENCE</scope>
    <source>
        <strain evidence="2">4Y11</strain>
    </source>
</reference>
<dbReference type="RefSeq" id="WP_210802357.1">
    <property type="nucleotide sequence ID" value="NZ_JAGQDE010000009.1"/>
</dbReference>
<sequence length="274" mass="28748">MNHTPITRHLPLCAALLAALATPLLQAAPKAQPMVLNGPTAVLSQSSPSGTAQVTVDGAGSFMEALVYTTADDDTYDMSYKSGMYFDGALYGVESVKQSQGNKAKSSYVVGSLQVDLKQALTLGAVAGSYQLKQVYTLTNPGTEPVSVNLMRYNDSDVGDYGYQPAGGRFSYVVSTATPSPESLTRYVGIQLTGGANTMRVVRYCCDNLNDITPEENNTVADDLDGDGVSEASWDKAINNQTTVVVPAGGSAKVHTVTLFGRSALGSLSALPAR</sequence>
<keyword evidence="1" id="KW-0732">Signal</keyword>
<dbReference type="EMBL" id="JAGQDE010000009">
    <property type="protein sequence ID" value="MBQ0959684.1"/>
    <property type="molecule type" value="Genomic_DNA"/>
</dbReference>
<comment type="caution">
    <text evidence="2">The sequence shown here is derived from an EMBL/GenBank/DDBJ whole genome shotgun (WGS) entry which is preliminary data.</text>
</comment>
<gene>
    <name evidence="2" type="ORF">KAK06_12070</name>
</gene>
<keyword evidence="3" id="KW-1185">Reference proteome</keyword>
<evidence type="ECO:0000313" key="3">
    <source>
        <dbReference type="Proteomes" id="UP000678374"/>
    </source>
</evidence>